<dbReference type="PANTHER" id="PTHR30625:SF11">
    <property type="entry name" value="MOTA_TOLQ_EXBB PROTON CHANNEL DOMAIN-CONTAINING PROTEIN"/>
    <property type="match status" value="1"/>
</dbReference>
<keyword evidence="5 7" id="KW-0472">Membrane</keyword>
<keyword evidence="4 7" id="KW-1133">Transmembrane helix</keyword>
<evidence type="ECO:0000256" key="1">
    <source>
        <dbReference type="ARBA" id="ARBA00004651"/>
    </source>
</evidence>
<organism evidence="9 10">
    <name type="scientific">Thalassolituus maritimus</name>
    <dbReference type="NCBI Taxonomy" id="484498"/>
    <lineage>
        <taxon>Bacteria</taxon>
        <taxon>Pseudomonadati</taxon>
        <taxon>Pseudomonadota</taxon>
        <taxon>Gammaproteobacteria</taxon>
        <taxon>Oceanospirillales</taxon>
        <taxon>Oceanospirillaceae</taxon>
        <taxon>Thalassolituus</taxon>
    </lineage>
</organism>
<keyword evidence="3 7" id="KW-0812">Transmembrane</keyword>
<evidence type="ECO:0000256" key="2">
    <source>
        <dbReference type="ARBA" id="ARBA00022475"/>
    </source>
</evidence>
<dbReference type="OrthoDB" id="4045at2"/>
<feature type="transmembrane region" description="Helical" evidence="7">
    <location>
        <begin position="146"/>
        <end position="170"/>
    </location>
</feature>
<name>A0A1N7Q5H4_9GAMM</name>
<protein>
    <submittedName>
        <fullName evidence="9">Biopolymer transport protein ExbB</fullName>
    </submittedName>
</protein>
<evidence type="ECO:0000256" key="6">
    <source>
        <dbReference type="RuleBase" id="RU004057"/>
    </source>
</evidence>
<evidence type="ECO:0000256" key="3">
    <source>
        <dbReference type="ARBA" id="ARBA00022692"/>
    </source>
</evidence>
<dbReference type="Proteomes" id="UP000185639">
    <property type="component" value="Unassembled WGS sequence"/>
</dbReference>
<dbReference type="RefSeq" id="WP_076517941.1">
    <property type="nucleotide sequence ID" value="NZ_FTOH01000014.1"/>
</dbReference>
<evidence type="ECO:0000256" key="7">
    <source>
        <dbReference type="SAM" id="Phobius"/>
    </source>
</evidence>
<evidence type="ECO:0000256" key="4">
    <source>
        <dbReference type="ARBA" id="ARBA00022989"/>
    </source>
</evidence>
<evidence type="ECO:0000259" key="8">
    <source>
        <dbReference type="Pfam" id="PF01618"/>
    </source>
</evidence>
<feature type="transmembrane region" description="Helical" evidence="7">
    <location>
        <begin position="106"/>
        <end position="134"/>
    </location>
</feature>
<sequence>MLEIIQSGGWMMVPIIIASVLALAITVERFWTLRPGKIAPPDLLSQVWGWMKNKQLDSAKIRSLKDSSPLGNVLAAGLINSRHGRQIMKESIEEVASHEIHEMERYLNALGTVAAVAPLMGLLGTVIGMIKVFAEIMAQGTGQANLLAGGISEALITTAAGLVVAIPALICHRILQRRVDEIVVYMEQEALKLVDVLHGEREVADAPENAG</sequence>
<feature type="domain" description="MotA/TolQ/ExbB proton channel" evidence="8">
    <location>
        <begin position="68"/>
        <end position="187"/>
    </location>
</feature>
<reference evidence="10" key="1">
    <citation type="submission" date="2017-01" db="EMBL/GenBank/DDBJ databases">
        <authorList>
            <person name="Varghese N."/>
            <person name="Submissions S."/>
        </authorList>
    </citation>
    <scope>NUCLEOTIDE SEQUENCE [LARGE SCALE GENOMIC DNA]</scope>
    <source>
        <strain evidence="10">DSM 24913</strain>
    </source>
</reference>
<proteinExistence type="inferred from homology"/>
<dbReference type="Pfam" id="PF01618">
    <property type="entry name" value="MotA_ExbB"/>
    <property type="match status" value="1"/>
</dbReference>
<dbReference type="PANTHER" id="PTHR30625">
    <property type="entry name" value="PROTEIN TOLQ"/>
    <property type="match status" value="1"/>
</dbReference>
<dbReference type="InterPro" id="IPR050790">
    <property type="entry name" value="ExbB/TolQ_transport"/>
</dbReference>
<keyword evidence="10" id="KW-1185">Reference proteome</keyword>
<dbReference type="EMBL" id="FTOH01000014">
    <property type="protein sequence ID" value="SIT18081.1"/>
    <property type="molecule type" value="Genomic_DNA"/>
</dbReference>
<dbReference type="GO" id="GO:0017038">
    <property type="term" value="P:protein import"/>
    <property type="evidence" value="ECO:0007669"/>
    <property type="project" value="TreeGrafter"/>
</dbReference>
<keyword evidence="6" id="KW-0813">Transport</keyword>
<comment type="similarity">
    <text evidence="6">Belongs to the exbB/tolQ family.</text>
</comment>
<gene>
    <name evidence="9" type="ORF">SAMN05421686_11416</name>
</gene>
<evidence type="ECO:0000313" key="9">
    <source>
        <dbReference type="EMBL" id="SIT18081.1"/>
    </source>
</evidence>
<dbReference type="InterPro" id="IPR002898">
    <property type="entry name" value="MotA_ExbB_proton_chnl"/>
</dbReference>
<accession>A0A1N7Q5H4</accession>
<dbReference type="GO" id="GO:0005886">
    <property type="term" value="C:plasma membrane"/>
    <property type="evidence" value="ECO:0007669"/>
    <property type="project" value="UniProtKB-SubCell"/>
</dbReference>
<evidence type="ECO:0000256" key="5">
    <source>
        <dbReference type="ARBA" id="ARBA00023136"/>
    </source>
</evidence>
<keyword evidence="6" id="KW-0653">Protein transport</keyword>
<keyword evidence="2" id="KW-1003">Cell membrane</keyword>
<dbReference type="AlphaFoldDB" id="A0A1N7Q5H4"/>
<comment type="subcellular location">
    <subcellularLocation>
        <location evidence="1">Cell membrane</location>
        <topology evidence="1">Multi-pass membrane protein</topology>
    </subcellularLocation>
    <subcellularLocation>
        <location evidence="6">Membrane</location>
        <topology evidence="6">Multi-pass membrane protein</topology>
    </subcellularLocation>
</comment>
<feature type="transmembrane region" description="Helical" evidence="7">
    <location>
        <begin position="12"/>
        <end position="31"/>
    </location>
</feature>
<dbReference type="STRING" id="484498.SAMN05421686_11416"/>
<evidence type="ECO:0000313" key="10">
    <source>
        <dbReference type="Proteomes" id="UP000185639"/>
    </source>
</evidence>